<feature type="region of interest" description="Disordered" evidence="1">
    <location>
        <begin position="1"/>
        <end position="91"/>
    </location>
</feature>
<proteinExistence type="predicted"/>
<gene>
    <name evidence="2" type="ORF">H4219_004840</name>
</gene>
<organism evidence="2 3">
    <name type="scientific">Mycoemilia scoparia</name>
    <dbReference type="NCBI Taxonomy" id="417184"/>
    <lineage>
        <taxon>Eukaryota</taxon>
        <taxon>Fungi</taxon>
        <taxon>Fungi incertae sedis</taxon>
        <taxon>Zoopagomycota</taxon>
        <taxon>Kickxellomycotina</taxon>
        <taxon>Kickxellomycetes</taxon>
        <taxon>Kickxellales</taxon>
        <taxon>Kickxellaceae</taxon>
        <taxon>Mycoemilia</taxon>
    </lineage>
</organism>
<evidence type="ECO:0000256" key="1">
    <source>
        <dbReference type="SAM" id="MobiDB-lite"/>
    </source>
</evidence>
<name>A0A9W7ZYG5_9FUNG</name>
<evidence type="ECO:0000313" key="2">
    <source>
        <dbReference type="EMBL" id="KAJ1914349.1"/>
    </source>
</evidence>
<evidence type="ECO:0000313" key="3">
    <source>
        <dbReference type="Proteomes" id="UP001150538"/>
    </source>
</evidence>
<reference evidence="2" key="1">
    <citation type="submission" date="2022-07" db="EMBL/GenBank/DDBJ databases">
        <title>Phylogenomic reconstructions and comparative analyses of Kickxellomycotina fungi.</title>
        <authorList>
            <person name="Reynolds N.K."/>
            <person name="Stajich J.E."/>
            <person name="Barry K."/>
            <person name="Grigoriev I.V."/>
            <person name="Crous P."/>
            <person name="Smith M.E."/>
        </authorList>
    </citation>
    <scope>NUCLEOTIDE SEQUENCE</scope>
    <source>
        <strain evidence="2">NBRC 100468</strain>
    </source>
</reference>
<dbReference type="EMBL" id="JANBPU010000203">
    <property type="protein sequence ID" value="KAJ1914349.1"/>
    <property type="molecule type" value="Genomic_DNA"/>
</dbReference>
<feature type="region of interest" description="Disordered" evidence="1">
    <location>
        <begin position="114"/>
        <end position="144"/>
    </location>
</feature>
<accession>A0A9W7ZYG5</accession>
<keyword evidence="3" id="KW-1185">Reference proteome</keyword>
<dbReference type="Proteomes" id="UP001150538">
    <property type="component" value="Unassembled WGS sequence"/>
</dbReference>
<protein>
    <submittedName>
        <fullName evidence="2">Uncharacterized protein</fullName>
    </submittedName>
</protein>
<sequence>MESVTAAIPISLSTSNGSAAKETQQPNATTKGRSGSCEQYDKASEDSASIKTNTTTGSMATANDDEHIIDNSDDDDDASEAPPSTTAVVEEKRRLLKIQPRSYPHLGYRAAQIASKASSAKPPRRTGSYHDLRALSASSSATIM</sequence>
<comment type="caution">
    <text evidence="2">The sequence shown here is derived from an EMBL/GenBank/DDBJ whole genome shotgun (WGS) entry which is preliminary data.</text>
</comment>
<feature type="compositionally biased region" description="Polar residues" evidence="1">
    <location>
        <begin position="46"/>
        <end position="61"/>
    </location>
</feature>
<feature type="non-terminal residue" evidence="2">
    <location>
        <position position="144"/>
    </location>
</feature>
<feature type="compositionally biased region" description="Polar residues" evidence="1">
    <location>
        <begin position="11"/>
        <end position="37"/>
    </location>
</feature>
<dbReference type="AlphaFoldDB" id="A0A9W7ZYG5"/>